<organism evidence="5 6">
    <name type="scientific">Xylanimonas ulmi</name>
    <dbReference type="NCBI Taxonomy" id="228973"/>
    <lineage>
        <taxon>Bacteria</taxon>
        <taxon>Bacillati</taxon>
        <taxon>Actinomycetota</taxon>
        <taxon>Actinomycetes</taxon>
        <taxon>Micrococcales</taxon>
        <taxon>Promicromonosporaceae</taxon>
        <taxon>Xylanimonas</taxon>
    </lineage>
</organism>
<reference evidence="5 6" key="1">
    <citation type="submission" date="2019-02" db="EMBL/GenBank/DDBJ databases">
        <title>Sequencing the genomes of 1000 actinobacteria strains.</title>
        <authorList>
            <person name="Klenk H.-P."/>
        </authorList>
    </citation>
    <scope>NUCLEOTIDE SEQUENCE [LARGE SCALE GENOMIC DNA]</scope>
    <source>
        <strain evidence="5 6">DSM 16932</strain>
    </source>
</reference>
<protein>
    <recommendedName>
        <fullName evidence="7">Glycoside hydrolase family 127 protein</fullName>
    </recommendedName>
</protein>
<feature type="region of interest" description="Disordered" evidence="1">
    <location>
        <begin position="1"/>
        <end position="24"/>
    </location>
</feature>
<feature type="domain" description="Non-reducing end beta-L-arabinofuranosidase-like GH127 middle" evidence="3">
    <location>
        <begin position="440"/>
        <end position="531"/>
    </location>
</feature>
<dbReference type="Pfam" id="PF20737">
    <property type="entry name" value="Glyco_hydro127C"/>
    <property type="match status" value="1"/>
</dbReference>
<dbReference type="InterPro" id="IPR049049">
    <property type="entry name" value="Beta-AFase-like_GH127_C"/>
</dbReference>
<dbReference type="EMBL" id="SGWX01000001">
    <property type="protein sequence ID" value="RZS62690.1"/>
    <property type="molecule type" value="Genomic_DNA"/>
</dbReference>
<evidence type="ECO:0000259" key="2">
    <source>
        <dbReference type="Pfam" id="PF07944"/>
    </source>
</evidence>
<gene>
    <name evidence="5" type="ORF">EV386_3037</name>
</gene>
<dbReference type="PANTHER" id="PTHR43465">
    <property type="entry name" value="DUF1680 DOMAIN PROTEIN (AFU_ORTHOLOGUE AFUA_1G08910)"/>
    <property type="match status" value="1"/>
</dbReference>
<evidence type="ECO:0008006" key="7">
    <source>
        <dbReference type="Google" id="ProtNLM"/>
    </source>
</evidence>
<dbReference type="InterPro" id="IPR008928">
    <property type="entry name" value="6-hairpin_glycosidase_sf"/>
</dbReference>
<dbReference type="Proteomes" id="UP000293852">
    <property type="component" value="Unassembled WGS sequence"/>
</dbReference>
<dbReference type="InterPro" id="IPR012878">
    <property type="entry name" value="Beta-AFase-like_GH127_cat"/>
</dbReference>
<dbReference type="Pfam" id="PF07944">
    <property type="entry name" value="Beta-AFase-like_GH127_cat"/>
    <property type="match status" value="1"/>
</dbReference>
<dbReference type="PANTHER" id="PTHR43465:SF2">
    <property type="entry name" value="DUF1680 DOMAIN PROTEIN (AFU_ORTHOLOGUE AFUA_1G08910)"/>
    <property type="match status" value="1"/>
</dbReference>
<evidence type="ECO:0000313" key="6">
    <source>
        <dbReference type="Proteomes" id="UP000293852"/>
    </source>
</evidence>
<evidence type="ECO:0000259" key="4">
    <source>
        <dbReference type="Pfam" id="PF20737"/>
    </source>
</evidence>
<dbReference type="GO" id="GO:0005975">
    <property type="term" value="P:carbohydrate metabolic process"/>
    <property type="evidence" value="ECO:0007669"/>
    <property type="project" value="InterPro"/>
</dbReference>
<name>A0A4V2EYE3_9MICO</name>
<proteinExistence type="predicted"/>
<evidence type="ECO:0000313" key="5">
    <source>
        <dbReference type="EMBL" id="RZS62690.1"/>
    </source>
</evidence>
<evidence type="ECO:0000259" key="3">
    <source>
        <dbReference type="Pfam" id="PF20736"/>
    </source>
</evidence>
<evidence type="ECO:0000256" key="1">
    <source>
        <dbReference type="SAM" id="MobiDB-lite"/>
    </source>
</evidence>
<dbReference type="InterPro" id="IPR049046">
    <property type="entry name" value="Beta-AFase-like_GH127_middle"/>
</dbReference>
<dbReference type="InterPro" id="IPR049174">
    <property type="entry name" value="Beta-AFase-like"/>
</dbReference>
<dbReference type="AlphaFoldDB" id="A0A4V2EYE3"/>
<feature type="domain" description="Non-reducing end beta-L-arabinofuranosidase-like GH127 C-terminal" evidence="4">
    <location>
        <begin position="534"/>
        <end position="640"/>
    </location>
</feature>
<dbReference type="RefSeq" id="WP_242607989.1">
    <property type="nucleotide sequence ID" value="NZ_SGWX01000001.1"/>
</dbReference>
<keyword evidence="6" id="KW-1185">Reference proteome</keyword>
<sequence length="644" mass="70140">MTMSPARPGVRAQSAPDGGLPVAPTRARWRPLGLADVTIEEGFWAERQALNAAAMIPHVDSWLERLGWTGNFDAAAAGRLPEGRRGREFSDSEIYKLLEGMAWEIGRTGDPALEARLGEIVRRVSAAQESDGYLNTMFGRPGQRSRYADLEWGHELYCYGHLIQAAVARARTVGLDDELVRVAVRAADHVCATFGPDGDQRVCGHPEIEVALAELYRVTGERRYLDQARAFVERRGHGVLGEIDFGPQYFQDHIPVREATVLDGHAVRALYLAAGAVDVAIETGDDDLLEAVRRQTLRTLARRTYLTGGMGAHHEGESFGADFELPPDRSYSETCAGIASVMLNHRLVMQTADARHADAVERTLYNIVATSPAADGRGFYYTNVLQQRVEGQLPSQTEPSARAQSAARPPFFAVSCCPTNLTRTFASLGAYLATHDDAGVQLHQYAPATIRAGVTAGDVELRVATRYPHDGRVEVSVTRPAPGPWTLTMRVPSWAVGATVTAEGRTRAVEPGYIEAPGPQAVGDVVVLDLPVAPRFTWADPRVDAVRGQVAVERGPVVHALESTDLGADVATARVRTDVAPSDDDGVVRVRVATAQTDDADWPYSRAPREPQAGDERLVPLVPYHSWAERGPSTMRIWMPVTDR</sequence>
<accession>A0A4V2EYE3</accession>
<feature type="domain" description="Non-reducing end beta-L-arabinofuranosidase-like GH127 catalytic" evidence="2">
    <location>
        <begin position="36"/>
        <end position="429"/>
    </location>
</feature>
<comment type="caution">
    <text evidence="5">The sequence shown here is derived from an EMBL/GenBank/DDBJ whole genome shotgun (WGS) entry which is preliminary data.</text>
</comment>
<dbReference type="Pfam" id="PF20736">
    <property type="entry name" value="Glyco_hydro127M"/>
    <property type="match status" value="1"/>
</dbReference>
<dbReference type="SUPFAM" id="SSF48208">
    <property type="entry name" value="Six-hairpin glycosidases"/>
    <property type="match status" value="1"/>
</dbReference>